<accession>A0A103QVY6</accession>
<dbReference type="EMBL" id="LOXM01000255">
    <property type="protein sequence ID" value="KVG56579.1"/>
    <property type="molecule type" value="Genomic_DNA"/>
</dbReference>
<sequence length="157" mass="17568">MKSAFANAGITPKHEPVTPWNPSRRAIRRVLNPLPAPTVCRFCGTDVQIVRNSEIYGRDFGDWPWAYLCGGCRAYVGMHPFTAIPLGTLADADTRAARMRAKAAFNPLWQRDGMSRTEAYSWLAARLGIAVGECHVGWFDIDMCDRVVAVINEERQK</sequence>
<dbReference type="AlphaFoldDB" id="A0A103QVY6"/>
<dbReference type="Proteomes" id="UP000064029">
    <property type="component" value="Unassembled WGS sequence"/>
</dbReference>
<name>A0A103QVY6_9BURK</name>
<evidence type="ECO:0000313" key="1">
    <source>
        <dbReference type="EMBL" id="KVG56579.1"/>
    </source>
</evidence>
<proteinExistence type="predicted"/>
<dbReference type="RefSeq" id="WP_059758506.1">
    <property type="nucleotide sequence ID" value="NZ_CP013414.1"/>
</dbReference>
<gene>
    <name evidence="1" type="ORF">WJ33_36915</name>
</gene>
<dbReference type="Pfam" id="PF11672">
    <property type="entry name" value="DUF3268"/>
    <property type="match status" value="1"/>
</dbReference>
<evidence type="ECO:0000313" key="2">
    <source>
        <dbReference type="Proteomes" id="UP000064029"/>
    </source>
</evidence>
<dbReference type="InterPro" id="IPR021686">
    <property type="entry name" value="DUF3268"/>
</dbReference>
<comment type="caution">
    <text evidence="1">The sequence shown here is derived from an EMBL/GenBank/DDBJ whole genome shotgun (WGS) entry which is preliminary data.</text>
</comment>
<dbReference type="OrthoDB" id="1028010at2"/>
<organism evidence="1 2">
    <name type="scientific">Burkholderia ubonensis</name>
    <dbReference type="NCBI Taxonomy" id="101571"/>
    <lineage>
        <taxon>Bacteria</taxon>
        <taxon>Pseudomonadati</taxon>
        <taxon>Pseudomonadota</taxon>
        <taxon>Betaproteobacteria</taxon>
        <taxon>Burkholderiales</taxon>
        <taxon>Burkholderiaceae</taxon>
        <taxon>Burkholderia</taxon>
        <taxon>Burkholderia cepacia complex</taxon>
    </lineage>
</organism>
<reference evidence="1 2" key="1">
    <citation type="submission" date="2015-11" db="EMBL/GenBank/DDBJ databases">
        <title>Expanding the genomic diversity of Burkholderia species for the development of highly accurate diagnostics.</title>
        <authorList>
            <person name="Sahl J."/>
            <person name="Keim P."/>
            <person name="Wagner D."/>
        </authorList>
    </citation>
    <scope>NUCLEOTIDE SEQUENCE [LARGE SCALE GENOMIC DNA]</scope>
    <source>
        <strain evidence="1 2">MSMB2036</strain>
    </source>
</reference>
<protein>
    <submittedName>
        <fullName evidence="1">Uncharacterized protein</fullName>
    </submittedName>
</protein>